<dbReference type="EMBL" id="NAPY01000046">
    <property type="protein sequence ID" value="MUL38710.1"/>
    <property type="molecule type" value="Genomic_DNA"/>
</dbReference>
<proteinExistence type="predicted"/>
<evidence type="ECO:0000313" key="2">
    <source>
        <dbReference type="EMBL" id="MUL38710.1"/>
    </source>
</evidence>
<dbReference type="RefSeq" id="WP_105222056.1">
    <property type="nucleotide sequence ID" value="NZ_CAWNSU010000125.1"/>
</dbReference>
<dbReference type="InterPro" id="IPR003018">
    <property type="entry name" value="GAF"/>
</dbReference>
<sequence length="174" mass="19600">MQLPEALENVFASHSEPDAIFHALLPALCNVLQTDRCFLYLRNPYNKNGKVAYCWQRSAEIPAVTDSEWSEEPKSLAAEDPLFSAALQAKPSVYVEDVETANPEVVNLGFERKHFGHRALIHAHLCQDNLLWGILQPCIFGKPRVWSESDRAIVTELEQRLTPLAITYVKTVGI</sequence>
<organism evidence="2 3">
    <name type="scientific">Gloeocapsopsis dulcis AAB1 = 1H9</name>
    <dbReference type="NCBI Taxonomy" id="1433147"/>
    <lineage>
        <taxon>Bacteria</taxon>
        <taxon>Bacillati</taxon>
        <taxon>Cyanobacteriota</taxon>
        <taxon>Cyanophyceae</taxon>
        <taxon>Oscillatoriophycideae</taxon>
        <taxon>Chroococcales</taxon>
        <taxon>Chroococcaceae</taxon>
        <taxon>Gloeocapsopsis</taxon>
        <taxon>Gloeocapsopsis dulcis</taxon>
    </lineage>
</organism>
<gene>
    <name evidence="2" type="ORF">BWI75_20890</name>
</gene>
<dbReference type="Pfam" id="PF01590">
    <property type="entry name" value="GAF"/>
    <property type="match status" value="1"/>
</dbReference>
<keyword evidence="3" id="KW-1185">Reference proteome</keyword>
<dbReference type="Proteomes" id="UP000441797">
    <property type="component" value="Unassembled WGS sequence"/>
</dbReference>
<protein>
    <submittedName>
        <fullName evidence="2">GAF domain-containing protein</fullName>
    </submittedName>
</protein>
<dbReference type="OrthoDB" id="511135at2"/>
<name>A0A6N8FZZ4_9CHRO</name>
<dbReference type="AlphaFoldDB" id="A0A6N8FZZ4"/>
<comment type="caution">
    <text evidence="2">The sequence shown here is derived from an EMBL/GenBank/DDBJ whole genome shotgun (WGS) entry which is preliminary data.</text>
</comment>
<evidence type="ECO:0000259" key="1">
    <source>
        <dbReference type="Pfam" id="PF01590"/>
    </source>
</evidence>
<dbReference type="InterPro" id="IPR029016">
    <property type="entry name" value="GAF-like_dom_sf"/>
</dbReference>
<dbReference type="Gene3D" id="3.30.450.40">
    <property type="match status" value="1"/>
</dbReference>
<evidence type="ECO:0000313" key="3">
    <source>
        <dbReference type="Proteomes" id="UP000441797"/>
    </source>
</evidence>
<accession>A0A6N8FZZ4</accession>
<dbReference type="SUPFAM" id="SSF55781">
    <property type="entry name" value="GAF domain-like"/>
    <property type="match status" value="1"/>
</dbReference>
<feature type="domain" description="GAF" evidence="1">
    <location>
        <begin position="17"/>
        <end position="157"/>
    </location>
</feature>
<reference evidence="2 3" key="1">
    <citation type="journal article" date="2019" name="Front. Microbiol.">
        <title>Genomic Features for Desiccation Tolerance and Sugar Biosynthesis in the Extremophile Gloeocapsopsis sp. UTEX B3054.</title>
        <authorList>
            <person name="Urrejola C."/>
            <person name="Alcorta J."/>
            <person name="Salas L."/>
            <person name="Vasquez M."/>
            <person name="Polz M.F."/>
            <person name="Vicuna R."/>
            <person name="Diez B."/>
        </authorList>
    </citation>
    <scope>NUCLEOTIDE SEQUENCE [LARGE SCALE GENOMIC DNA]</scope>
    <source>
        <strain evidence="2 3">1H9</strain>
    </source>
</reference>